<organism evidence="6 7">
    <name type="scientific">Helobdella robusta</name>
    <name type="common">Californian leech</name>
    <dbReference type="NCBI Taxonomy" id="6412"/>
    <lineage>
        <taxon>Eukaryota</taxon>
        <taxon>Metazoa</taxon>
        <taxon>Spiralia</taxon>
        <taxon>Lophotrochozoa</taxon>
        <taxon>Annelida</taxon>
        <taxon>Clitellata</taxon>
        <taxon>Hirudinea</taxon>
        <taxon>Rhynchobdellida</taxon>
        <taxon>Glossiphoniidae</taxon>
        <taxon>Helobdella</taxon>
    </lineage>
</organism>
<dbReference type="STRING" id="6412.T1FPG0"/>
<dbReference type="InterPro" id="IPR001791">
    <property type="entry name" value="Laminin_G"/>
</dbReference>
<proteinExistence type="predicted"/>
<feature type="domain" description="EGF-like" evidence="4">
    <location>
        <begin position="72"/>
        <end position="108"/>
    </location>
</feature>
<evidence type="ECO:0000313" key="7">
    <source>
        <dbReference type="Proteomes" id="UP000015101"/>
    </source>
</evidence>
<feature type="disulfide bond" evidence="2">
    <location>
        <begin position="76"/>
        <end position="86"/>
    </location>
</feature>
<dbReference type="Pfam" id="PF00008">
    <property type="entry name" value="EGF"/>
    <property type="match status" value="2"/>
</dbReference>
<dbReference type="CTD" id="20210707"/>
<dbReference type="PANTHER" id="PTHR24044:SF502">
    <property type="entry name" value="ANTERIOR PHARYNX IN EXCESS PROTEIN 1-RELATED"/>
    <property type="match status" value="1"/>
</dbReference>
<keyword evidence="7" id="KW-1185">Reference proteome</keyword>
<evidence type="ECO:0000259" key="3">
    <source>
        <dbReference type="PROSITE" id="PS50025"/>
    </source>
</evidence>
<dbReference type="InterPro" id="IPR001881">
    <property type="entry name" value="EGF-like_Ca-bd_dom"/>
</dbReference>
<sequence length="302" mass="33923">MDRENHLYSFIDECKVCSENACQHEGQCLPNHSEKGYTCRCQPGYTGAQCESSIPCLQGTKCPWHMLPAIDPDHQCHEECLNGALCVAHEFHDFSCQCKIGFTGELCETSYDKMQGFEIMRGGYISLEAKDIGTLINITNDTTWSFDLVTTDKNTLIFWHSNSEASIYQAVFIHQNGSIAYKEKFERLEASCSVPVEVSDGILHHILFGRHQSRMFIEVDGSFRTERATDEVHPIQKHLGHLIIGGGSHVKSYTQNTFEKVFEGHILNISVDGQAVNMSAPGVSGWNVNPSYHYQIDEASFD</sequence>
<reference evidence="7" key="1">
    <citation type="submission" date="2012-12" db="EMBL/GenBank/DDBJ databases">
        <authorList>
            <person name="Hellsten U."/>
            <person name="Grimwood J."/>
            <person name="Chapman J.A."/>
            <person name="Shapiro H."/>
            <person name="Aerts A."/>
            <person name="Otillar R.P."/>
            <person name="Terry A.Y."/>
            <person name="Boore J.L."/>
            <person name="Simakov O."/>
            <person name="Marletaz F."/>
            <person name="Cho S.-J."/>
            <person name="Edsinger-Gonzales E."/>
            <person name="Havlak P."/>
            <person name="Kuo D.-H."/>
            <person name="Larsson T."/>
            <person name="Lv J."/>
            <person name="Arendt D."/>
            <person name="Savage R."/>
            <person name="Osoegawa K."/>
            <person name="de Jong P."/>
            <person name="Lindberg D.R."/>
            <person name="Seaver E.C."/>
            <person name="Weisblat D.A."/>
            <person name="Putnam N.H."/>
            <person name="Grigoriev I.V."/>
            <person name="Rokhsar D.S."/>
        </authorList>
    </citation>
    <scope>NUCLEOTIDE SEQUENCE</scope>
</reference>
<feature type="domain" description="EGF-like" evidence="4">
    <location>
        <begin position="15"/>
        <end position="51"/>
    </location>
</feature>
<protein>
    <recommendedName>
        <fullName evidence="8">EGF-like domain-containing protein</fullName>
    </recommendedName>
</protein>
<feature type="disulfide bond" evidence="2">
    <location>
        <begin position="98"/>
        <end position="107"/>
    </location>
</feature>
<dbReference type="EnsemblMetazoa" id="HelroT187878">
    <property type="protein sequence ID" value="HelroP187878"/>
    <property type="gene ID" value="HelroG187878"/>
</dbReference>
<dbReference type="GO" id="GO:0005509">
    <property type="term" value="F:calcium ion binding"/>
    <property type="evidence" value="ECO:0007669"/>
    <property type="project" value="InterPro"/>
</dbReference>
<dbReference type="Proteomes" id="UP000015101">
    <property type="component" value="Unassembled WGS sequence"/>
</dbReference>
<dbReference type="FunFam" id="2.10.25.10:FF:000340">
    <property type="entry name" value="Terribly reduced optic lobes, isoform AT"/>
    <property type="match status" value="1"/>
</dbReference>
<dbReference type="CDD" id="cd00110">
    <property type="entry name" value="LamG"/>
    <property type="match status" value="1"/>
</dbReference>
<dbReference type="HOGENOM" id="CLU_922212_0_0_1"/>
<dbReference type="SMART" id="SM00179">
    <property type="entry name" value="EGF_CA"/>
    <property type="match status" value="2"/>
</dbReference>
<keyword evidence="1 2" id="KW-1015">Disulfide bond</keyword>
<accession>T1FPG0</accession>
<dbReference type="PROSITE" id="PS01186">
    <property type="entry name" value="EGF_2"/>
    <property type="match status" value="2"/>
</dbReference>
<feature type="domain" description="Laminin G" evidence="3">
    <location>
        <begin position="114"/>
        <end position="292"/>
    </location>
</feature>
<dbReference type="Pfam" id="PF02210">
    <property type="entry name" value="Laminin_G_2"/>
    <property type="match status" value="1"/>
</dbReference>
<feature type="disulfide bond" evidence="2">
    <location>
        <begin position="22"/>
        <end position="39"/>
    </location>
</feature>
<dbReference type="Gene3D" id="2.60.120.200">
    <property type="match status" value="1"/>
</dbReference>
<dbReference type="InterPro" id="IPR050906">
    <property type="entry name" value="Notch_signaling"/>
</dbReference>
<dbReference type="PROSITE" id="PS50025">
    <property type="entry name" value="LAM_G_DOMAIN"/>
    <property type="match status" value="1"/>
</dbReference>
<dbReference type="AlphaFoldDB" id="T1FPG0"/>
<comment type="caution">
    <text evidence="2">Lacks conserved residue(s) required for the propagation of feature annotation.</text>
</comment>
<dbReference type="SUPFAM" id="SSF57196">
    <property type="entry name" value="EGF/Laminin"/>
    <property type="match status" value="1"/>
</dbReference>
<dbReference type="CDD" id="cd00054">
    <property type="entry name" value="EGF_CA"/>
    <property type="match status" value="1"/>
</dbReference>
<keyword evidence="2" id="KW-0245">EGF-like domain</keyword>
<name>T1FPG0_HELRO</name>
<dbReference type="InterPro" id="IPR013320">
    <property type="entry name" value="ConA-like_dom_sf"/>
</dbReference>
<evidence type="ECO:0000313" key="5">
    <source>
        <dbReference type="EMBL" id="ESO12454.1"/>
    </source>
</evidence>
<dbReference type="EMBL" id="AMQM01000171">
    <property type="status" value="NOT_ANNOTATED_CDS"/>
    <property type="molecule type" value="Genomic_DNA"/>
</dbReference>
<evidence type="ECO:0000313" key="6">
    <source>
        <dbReference type="EnsemblMetazoa" id="HelroP187878"/>
    </source>
</evidence>
<dbReference type="PROSITE" id="PS50026">
    <property type="entry name" value="EGF_3"/>
    <property type="match status" value="2"/>
</dbReference>
<dbReference type="SUPFAM" id="SSF49899">
    <property type="entry name" value="Concanavalin A-like lectins/glucanases"/>
    <property type="match status" value="1"/>
</dbReference>
<evidence type="ECO:0000256" key="2">
    <source>
        <dbReference type="PROSITE-ProRule" id="PRU00076"/>
    </source>
</evidence>
<reference evidence="6" key="3">
    <citation type="submission" date="2015-06" db="UniProtKB">
        <authorList>
            <consortium name="EnsemblMetazoa"/>
        </authorList>
    </citation>
    <scope>IDENTIFICATION</scope>
</reference>
<gene>
    <name evidence="6" type="primary">20210707</name>
    <name evidence="5" type="ORF">HELRODRAFT_187878</name>
</gene>
<dbReference type="RefSeq" id="XP_009009174.1">
    <property type="nucleotide sequence ID" value="XM_009010926.1"/>
</dbReference>
<dbReference type="EMBL" id="KB095811">
    <property type="protein sequence ID" value="ESO12454.1"/>
    <property type="molecule type" value="Genomic_DNA"/>
</dbReference>
<dbReference type="OrthoDB" id="430340at2759"/>
<dbReference type="PROSITE" id="PS00022">
    <property type="entry name" value="EGF_1"/>
    <property type="match status" value="2"/>
</dbReference>
<evidence type="ECO:0000256" key="1">
    <source>
        <dbReference type="ARBA" id="ARBA00023157"/>
    </source>
</evidence>
<dbReference type="InterPro" id="IPR000742">
    <property type="entry name" value="EGF"/>
</dbReference>
<dbReference type="SMART" id="SM00181">
    <property type="entry name" value="EGF"/>
    <property type="match status" value="2"/>
</dbReference>
<dbReference type="KEGG" id="hro:HELRODRAFT_187878"/>
<dbReference type="GeneID" id="20210707"/>
<dbReference type="eggNOG" id="KOG4237">
    <property type="taxonomic scope" value="Eukaryota"/>
</dbReference>
<dbReference type="SMART" id="SM00282">
    <property type="entry name" value="LamG"/>
    <property type="match status" value="1"/>
</dbReference>
<evidence type="ECO:0000259" key="4">
    <source>
        <dbReference type="PROSITE" id="PS50026"/>
    </source>
</evidence>
<dbReference type="InParanoid" id="T1FPG0"/>
<dbReference type="PANTHER" id="PTHR24044">
    <property type="entry name" value="NOTCH LIGAND FAMILY MEMBER"/>
    <property type="match status" value="1"/>
</dbReference>
<reference evidence="5 7" key="2">
    <citation type="journal article" date="2013" name="Nature">
        <title>Insights into bilaterian evolution from three spiralian genomes.</title>
        <authorList>
            <person name="Simakov O."/>
            <person name="Marletaz F."/>
            <person name="Cho S.J."/>
            <person name="Edsinger-Gonzales E."/>
            <person name="Havlak P."/>
            <person name="Hellsten U."/>
            <person name="Kuo D.H."/>
            <person name="Larsson T."/>
            <person name="Lv J."/>
            <person name="Arendt D."/>
            <person name="Savage R."/>
            <person name="Osoegawa K."/>
            <person name="de Jong P."/>
            <person name="Grimwood J."/>
            <person name="Chapman J.A."/>
            <person name="Shapiro H."/>
            <person name="Aerts A."/>
            <person name="Otillar R.P."/>
            <person name="Terry A.Y."/>
            <person name="Boore J.L."/>
            <person name="Grigoriev I.V."/>
            <person name="Lindberg D.R."/>
            <person name="Seaver E.C."/>
            <person name="Weisblat D.A."/>
            <person name="Putnam N.H."/>
            <person name="Rokhsar D.S."/>
        </authorList>
    </citation>
    <scope>NUCLEOTIDE SEQUENCE</scope>
</reference>
<feature type="disulfide bond" evidence="2">
    <location>
        <begin position="41"/>
        <end position="50"/>
    </location>
</feature>
<dbReference type="FunFam" id="2.10.25.10:FF:000803">
    <property type="entry name" value="C-type LECtin"/>
    <property type="match status" value="1"/>
</dbReference>
<evidence type="ECO:0008006" key="8">
    <source>
        <dbReference type="Google" id="ProtNLM"/>
    </source>
</evidence>
<dbReference type="Gene3D" id="2.10.25.10">
    <property type="entry name" value="Laminin"/>
    <property type="match status" value="2"/>
</dbReference>